<dbReference type="Proteomes" id="UP000199317">
    <property type="component" value="Unassembled WGS sequence"/>
</dbReference>
<dbReference type="AlphaFoldDB" id="A0A1H0RFP5"/>
<dbReference type="OrthoDB" id="8823864at2"/>
<sequence>MDIHHPDMRAAVQAPAPKPQSTFLGSVGLGLLIFAALIWAGQDDSQADTRHRAAAEQAHVEAAEERRAAAAARACEPGTTPAWIDSTTVQCLRAAR</sequence>
<evidence type="ECO:0000256" key="1">
    <source>
        <dbReference type="SAM" id="Phobius"/>
    </source>
</evidence>
<proteinExistence type="predicted"/>
<protein>
    <submittedName>
        <fullName evidence="2">Uncharacterized protein</fullName>
    </submittedName>
</protein>
<organism evidence="2 3">
    <name type="scientific">Paracidovorax cattleyae</name>
    <dbReference type="NCBI Taxonomy" id="80868"/>
    <lineage>
        <taxon>Bacteria</taxon>
        <taxon>Pseudomonadati</taxon>
        <taxon>Pseudomonadota</taxon>
        <taxon>Betaproteobacteria</taxon>
        <taxon>Burkholderiales</taxon>
        <taxon>Comamonadaceae</taxon>
        <taxon>Paracidovorax</taxon>
    </lineage>
</organism>
<keyword evidence="1" id="KW-0472">Membrane</keyword>
<name>A0A1H0RFP5_9BURK</name>
<accession>A0A1H0RFP5</accession>
<keyword evidence="1" id="KW-1133">Transmembrane helix</keyword>
<evidence type="ECO:0000313" key="2">
    <source>
        <dbReference type="EMBL" id="SDP28210.1"/>
    </source>
</evidence>
<dbReference type="RefSeq" id="WP_092834173.1">
    <property type="nucleotide sequence ID" value="NZ_FNJL01000010.1"/>
</dbReference>
<keyword evidence="3" id="KW-1185">Reference proteome</keyword>
<gene>
    <name evidence="2" type="ORF">SAMN04489708_11039</name>
</gene>
<dbReference type="EMBL" id="FNJL01000010">
    <property type="protein sequence ID" value="SDP28210.1"/>
    <property type="molecule type" value="Genomic_DNA"/>
</dbReference>
<feature type="transmembrane region" description="Helical" evidence="1">
    <location>
        <begin position="21"/>
        <end position="41"/>
    </location>
</feature>
<evidence type="ECO:0000313" key="3">
    <source>
        <dbReference type="Proteomes" id="UP000199317"/>
    </source>
</evidence>
<keyword evidence="1" id="KW-0812">Transmembrane</keyword>
<reference evidence="3" key="1">
    <citation type="submission" date="2016-10" db="EMBL/GenBank/DDBJ databases">
        <authorList>
            <person name="Varghese N."/>
            <person name="Submissions S."/>
        </authorList>
    </citation>
    <scope>NUCLEOTIDE SEQUENCE [LARGE SCALE GENOMIC DNA]</scope>
    <source>
        <strain evidence="3">DSM 17101</strain>
    </source>
</reference>